<keyword evidence="2" id="KW-1185">Reference proteome</keyword>
<evidence type="ECO:0000313" key="2">
    <source>
        <dbReference type="Proteomes" id="UP000676565"/>
    </source>
</evidence>
<evidence type="ECO:0000313" key="1">
    <source>
        <dbReference type="EMBL" id="MBP3958770.1"/>
    </source>
</evidence>
<comment type="caution">
    <text evidence="1">The sequence shown here is derived from an EMBL/GenBank/DDBJ whole genome shotgun (WGS) entry which is preliminary data.</text>
</comment>
<accession>A0ABS5BYN4</accession>
<name>A0ABS5BYN4_9BACT</name>
<gene>
    <name evidence="1" type="ORF">J8F10_26285</name>
</gene>
<sequence length="145" mass="16961">MMRDPNRIDRIIERLREVWHASPDMRLGQLLVNVIKPSQPCPQVFFVEDTITEAKLTKYPDPNDSRYAENEVTLNLTKAEALVLFAFVMRFRDKEKLNIEHEAEAQILWDVCASLQQYFGAELQDRLWLKLLNDARVRVSGDKSE</sequence>
<dbReference type="RefSeq" id="WP_210659067.1">
    <property type="nucleotide sequence ID" value="NZ_JAGKQQ010000001.1"/>
</dbReference>
<dbReference type="Proteomes" id="UP000676565">
    <property type="component" value="Unassembled WGS sequence"/>
</dbReference>
<protein>
    <submittedName>
        <fullName evidence="1">Uncharacterized protein</fullName>
    </submittedName>
</protein>
<organism evidence="1 2">
    <name type="scientific">Gemmata palustris</name>
    <dbReference type="NCBI Taxonomy" id="2822762"/>
    <lineage>
        <taxon>Bacteria</taxon>
        <taxon>Pseudomonadati</taxon>
        <taxon>Planctomycetota</taxon>
        <taxon>Planctomycetia</taxon>
        <taxon>Gemmatales</taxon>
        <taxon>Gemmataceae</taxon>
        <taxon>Gemmata</taxon>
    </lineage>
</organism>
<reference evidence="1 2" key="1">
    <citation type="submission" date="2021-04" db="EMBL/GenBank/DDBJ databases">
        <authorList>
            <person name="Ivanova A."/>
        </authorList>
    </citation>
    <scope>NUCLEOTIDE SEQUENCE [LARGE SCALE GENOMIC DNA]</scope>
    <source>
        <strain evidence="1 2">G18</strain>
    </source>
</reference>
<dbReference type="EMBL" id="JAGKQQ010000001">
    <property type="protein sequence ID" value="MBP3958770.1"/>
    <property type="molecule type" value="Genomic_DNA"/>
</dbReference>
<proteinExistence type="predicted"/>